<feature type="region of interest" description="Disordered" evidence="9">
    <location>
        <begin position="562"/>
        <end position="618"/>
    </location>
</feature>
<evidence type="ECO:0000259" key="11">
    <source>
        <dbReference type="PROSITE" id="PS50850"/>
    </source>
</evidence>
<comment type="caution">
    <text evidence="12">The sequence shown here is derived from an EMBL/GenBank/DDBJ whole genome shotgun (WGS) entry which is preliminary data.</text>
</comment>
<evidence type="ECO:0000256" key="2">
    <source>
        <dbReference type="ARBA" id="ARBA00007520"/>
    </source>
</evidence>
<dbReference type="AlphaFoldDB" id="A0A917S2E9"/>
<evidence type="ECO:0000256" key="7">
    <source>
        <dbReference type="ARBA" id="ARBA00023136"/>
    </source>
</evidence>
<comment type="similarity">
    <text evidence="2">Belongs to the major facilitator superfamily. TCR/Tet family.</text>
</comment>
<feature type="transmembrane region" description="Helical" evidence="10">
    <location>
        <begin position="155"/>
        <end position="177"/>
    </location>
</feature>
<evidence type="ECO:0000256" key="1">
    <source>
        <dbReference type="ARBA" id="ARBA00004651"/>
    </source>
</evidence>
<feature type="coiled-coil region" evidence="8">
    <location>
        <begin position="723"/>
        <end position="759"/>
    </location>
</feature>
<feature type="transmembrane region" description="Helical" evidence="10">
    <location>
        <begin position="96"/>
        <end position="114"/>
    </location>
</feature>
<dbReference type="Proteomes" id="UP000613840">
    <property type="component" value="Unassembled WGS sequence"/>
</dbReference>
<dbReference type="Pfam" id="PF07690">
    <property type="entry name" value="MFS_1"/>
    <property type="match status" value="1"/>
</dbReference>
<accession>A0A917S2E9</accession>
<dbReference type="InterPro" id="IPR020846">
    <property type="entry name" value="MFS_dom"/>
</dbReference>
<keyword evidence="6 10" id="KW-1133">Transmembrane helix</keyword>
<feature type="transmembrane region" description="Helical" evidence="10">
    <location>
        <begin position="246"/>
        <end position="267"/>
    </location>
</feature>
<keyword evidence="8" id="KW-0175">Coiled coil</keyword>
<dbReference type="FunFam" id="1.20.1720.10:FF:000004">
    <property type="entry name" value="EmrB/QacA family drug resistance transporter"/>
    <property type="match status" value="1"/>
</dbReference>
<evidence type="ECO:0000256" key="3">
    <source>
        <dbReference type="ARBA" id="ARBA00022448"/>
    </source>
</evidence>
<keyword evidence="3" id="KW-0813">Transport</keyword>
<evidence type="ECO:0000256" key="6">
    <source>
        <dbReference type="ARBA" id="ARBA00022989"/>
    </source>
</evidence>
<feature type="transmembrane region" description="Helical" evidence="10">
    <location>
        <begin position="378"/>
        <end position="396"/>
    </location>
</feature>
<sequence>MSAAVAERSPAIAAEHNRDGGPLSHAEILEVMIGLLAALFTALISSTIVSTALPTIMSDLHGTQRQYTWVITASLLAMTISTPIMGKLADLLNQKLLIQLSIILFVLGSVGAGLSQEIWQMMIARAAQGVAMGGLMAMTQAIMGSIIAPRERGRYSGYMGAVMAVATVSGPLVGGWITQTWNWRWVFFVCVPLAVISLILLQAKMHLPSRPKRKVRIDYFGAFFLACAAAAPMMWVTFAGSDYDWISWQSGLFLAAFVVAAGVAIIVELKHPEPIVPIRVIANSTTALMIIAGLAVGVGMFGAGTFLTQYFQLGAGYSPTKAGLMTLPMIVAQLLSSVIGGQIVSRTGRWKPVMVLGATLFLIGFGGLGHFLDHSTPYWQIAMWVAIGGIGIGAMLQNIVLAVQNTVDVKDIGASSATVSFFRSLGGAVGVTVLGAVLATKVPEKITAAFSSLSPADQAKAGVEAAAMKKAGMNLDINSLQQPLRTIVHHAYGDTFGLLFLIAAIIGIAAFIAVILVHEVPLRTTVEMHKPAEGGAAAVAVPAAAELEKLATEPNVARVVDQTDGAGQPAGTNGVNKPLPVQAGAPAAGRIDSRVDARVDAEDEAPATSADWDPSALDDPAERVSVAALDVLTAAQDRARAQESLGHEKVSELVARLNTLSHDVDAAIGGFHRQVQEIREQLLSAEPERHAPAPDGAGGDELRQYEYNLLLDSQQTADRVTRLARAEAERTLAQAEHERAELEKRIEQLRGVERELSGRVTEQLRTPSGDHQQS</sequence>
<feature type="transmembrane region" description="Helical" evidence="10">
    <location>
        <begin position="66"/>
        <end position="84"/>
    </location>
</feature>
<reference evidence="12" key="1">
    <citation type="journal article" date="2014" name="Int. J. Syst. Evol. Microbiol.">
        <title>Complete genome sequence of Corynebacterium casei LMG S-19264T (=DSM 44701T), isolated from a smear-ripened cheese.</title>
        <authorList>
            <consortium name="US DOE Joint Genome Institute (JGI-PGF)"/>
            <person name="Walter F."/>
            <person name="Albersmeier A."/>
            <person name="Kalinowski J."/>
            <person name="Ruckert C."/>
        </authorList>
    </citation>
    <scope>NUCLEOTIDE SEQUENCE</scope>
    <source>
        <strain evidence="12">CGMCC 4.7306</strain>
    </source>
</reference>
<feature type="domain" description="Major facilitator superfamily (MFS) profile" evidence="11">
    <location>
        <begin position="31"/>
        <end position="521"/>
    </location>
</feature>
<feature type="transmembrane region" description="Helical" evidence="10">
    <location>
        <begin position="222"/>
        <end position="240"/>
    </location>
</feature>
<evidence type="ECO:0000313" key="12">
    <source>
        <dbReference type="EMBL" id="GGL52995.1"/>
    </source>
</evidence>
<feature type="transmembrane region" description="Helical" evidence="10">
    <location>
        <begin position="126"/>
        <end position="148"/>
    </location>
</feature>
<dbReference type="Gene3D" id="1.20.1720.10">
    <property type="entry name" value="Multidrug resistance protein D"/>
    <property type="match status" value="1"/>
</dbReference>
<dbReference type="PRINTS" id="PR01036">
    <property type="entry name" value="TCRTETB"/>
</dbReference>
<keyword evidence="5 10" id="KW-0812">Transmembrane</keyword>
<name>A0A917S2E9_9ACTN</name>
<dbReference type="GO" id="GO:0005886">
    <property type="term" value="C:plasma membrane"/>
    <property type="evidence" value="ECO:0007669"/>
    <property type="project" value="UniProtKB-SubCell"/>
</dbReference>
<keyword evidence="7 10" id="KW-0472">Membrane</keyword>
<dbReference type="GO" id="GO:0022857">
    <property type="term" value="F:transmembrane transporter activity"/>
    <property type="evidence" value="ECO:0007669"/>
    <property type="project" value="InterPro"/>
</dbReference>
<evidence type="ECO:0000313" key="13">
    <source>
        <dbReference type="Proteomes" id="UP000613840"/>
    </source>
</evidence>
<dbReference type="PANTHER" id="PTHR23501:SF197">
    <property type="entry name" value="COMD"/>
    <property type="match status" value="1"/>
</dbReference>
<organism evidence="12 13">
    <name type="scientific">Microlunatus endophyticus</name>
    <dbReference type="NCBI Taxonomy" id="1716077"/>
    <lineage>
        <taxon>Bacteria</taxon>
        <taxon>Bacillati</taxon>
        <taxon>Actinomycetota</taxon>
        <taxon>Actinomycetes</taxon>
        <taxon>Propionibacteriales</taxon>
        <taxon>Propionibacteriaceae</taxon>
        <taxon>Microlunatus</taxon>
    </lineage>
</organism>
<dbReference type="InterPro" id="IPR011701">
    <property type="entry name" value="MFS"/>
</dbReference>
<gene>
    <name evidence="12" type="ORF">GCM10011575_09210</name>
</gene>
<reference evidence="12" key="2">
    <citation type="submission" date="2020-09" db="EMBL/GenBank/DDBJ databases">
        <authorList>
            <person name="Sun Q."/>
            <person name="Zhou Y."/>
        </authorList>
    </citation>
    <scope>NUCLEOTIDE SEQUENCE</scope>
    <source>
        <strain evidence="12">CGMCC 4.7306</strain>
    </source>
</reference>
<dbReference type="InterPro" id="IPR036259">
    <property type="entry name" value="MFS_trans_sf"/>
</dbReference>
<dbReference type="SUPFAM" id="SSF103473">
    <property type="entry name" value="MFS general substrate transporter"/>
    <property type="match status" value="1"/>
</dbReference>
<evidence type="ECO:0000256" key="4">
    <source>
        <dbReference type="ARBA" id="ARBA00022475"/>
    </source>
</evidence>
<dbReference type="Gene3D" id="1.20.1250.20">
    <property type="entry name" value="MFS general substrate transporter like domains"/>
    <property type="match status" value="1"/>
</dbReference>
<feature type="transmembrane region" description="Helical" evidence="10">
    <location>
        <begin position="353"/>
        <end position="372"/>
    </location>
</feature>
<feature type="transmembrane region" description="Helical" evidence="10">
    <location>
        <begin position="183"/>
        <end position="201"/>
    </location>
</feature>
<dbReference type="PANTHER" id="PTHR23501">
    <property type="entry name" value="MAJOR FACILITATOR SUPERFAMILY"/>
    <property type="match status" value="1"/>
</dbReference>
<proteinExistence type="inferred from homology"/>
<keyword evidence="4" id="KW-1003">Cell membrane</keyword>
<evidence type="ECO:0000256" key="9">
    <source>
        <dbReference type="SAM" id="MobiDB-lite"/>
    </source>
</evidence>
<feature type="transmembrane region" description="Helical" evidence="10">
    <location>
        <begin position="28"/>
        <end position="54"/>
    </location>
</feature>
<feature type="transmembrane region" description="Helical" evidence="10">
    <location>
        <begin position="322"/>
        <end position="341"/>
    </location>
</feature>
<comment type="subcellular location">
    <subcellularLocation>
        <location evidence="1">Cell membrane</location>
        <topology evidence="1">Multi-pass membrane protein</topology>
    </subcellularLocation>
</comment>
<feature type="transmembrane region" description="Helical" evidence="10">
    <location>
        <begin position="288"/>
        <end position="310"/>
    </location>
</feature>
<dbReference type="CDD" id="cd17502">
    <property type="entry name" value="MFS_Azr1_MDR_like"/>
    <property type="match status" value="1"/>
</dbReference>
<dbReference type="EMBL" id="BMMZ01000002">
    <property type="protein sequence ID" value="GGL52995.1"/>
    <property type="molecule type" value="Genomic_DNA"/>
</dbReference>
<dbReference type="RefSeq" id="WP_188894005.1">
    <property type="nucleotide sequence ID" value="NZ_BMMZ01000002.1"/>
</dbReference>
<evidence type="ECO:0000256" key="10">
    <source>
        <dbReference type="SAM" id="Phobius"/>
    </source>
</evidence>
<feature type="transmembrane region" description="Helical" evidence="10">
    <location>
        <begin position="495"/>
        <end position="517"/>
    </location>
</feature>
<evidence type="ECO:0000256" key="8">
    <source>
        <dbReference type="SAM" id="Coils"/>
    </source>
</evidence>
<feature type="compositionally biased region" description="Basic and acidic residues" evidence="9">
    <location>
        <begin position="591"/>
        <end position="600"/>
    </location>
</feature>
<dbReference type="PROSITE" id="PS50850">
    <property type="entry name" value="MFS"/>
    <property type="match status" value="1"/>
</dbReference>
<protein>
    <recommendedName>
        <fullName evidence="11">Major facilitator superfamily (MFS) profile domain-containing protein</fullName>
    </recommendedName>
</protein>
<keyword evidence="13" id="KW-1185">Reference proteome</keyword>
<evidence type="ECO:0000256" key="5">
    <source>
        <dbReference type="ARBA" id="ARBA00022692"/>
    </source>
</evidence>